<keyword evidence="1" id="KW-0472">Membrane</keyword>
<proteinExistence type="predicted"/>
<evidence type="ECO:0000313" key="2">
    <source>
        <dbReference type="EMBL" id="QHU01861.1"/>
    </source>
</evidence>
<name>A0A6C0JAP5_9ZZZZ</name>
<reference evidence="2" key="1">
    <citation type="journal article" date="2020" name="Nature">
        <title>Giant virus diversity and host interactions through global metagenomics.</title>
        <authorList>
            <person name="Schulz F."/>
            <person name="Roux S."/>
            <person name="Paez-Espino D."/>
            <person name="Jungbluth S."/>
            <person name="Walsh D.A."/>
            <person name="Denef V.J."/>
            <person name="McMahon K.D."/>
            <person name="Konstantinidis K.T."/>
            <person name="Eloe-Fadrosh E.A."/>
            <person name="Kyrpides N.C."/>
            <person name="Woyke T."/>
        </authorList>
    </citation>
    <scope>NUCLEOTIDE SEQUENCE</scope>
    <source>
        <strain evidence="2">GVMAG-M-3300025880-56</strain>
    </source>
</reference>
<dbReference type="AlphaFoldDB" id="A0A6C0JAP5"/>
<feature type="transmembrane region" description="Helical" evidence="1">
    <location>
        <begin position="28"/>
        <end position="49"/>
    </location>
</feature>
<evidence type="ECO:0000256" key="1">
    <source>
        <dbReference type="SAM" id="Phobius"/>
    </source>
</evidence>
<dbReference type="EMBL" id="MN740350">
    <property type="protein sequence ID" value="QHU01861.1"/>
    <property type="molecule type" value="Genomic_DNA"/>
</dbReference>
<accession>A0A6C0JAP5</accession>
<protein>
    <submittedName>
        <fullName evidence="2">Uncharacterized protein</fullName>
    </submittedName>
</protein>
<feature type="transmembrane region" description="Helical" evidence="1">
    <location>
        <begin position="6"/>
        <end position="21"/>
    </location>
</feature>
<keyword evidence="1" id="KW-1133">Transmembrane helix</keyword>
<organism evidence="2">
    <name type="scientific">viral metagenome</name>
    <dbReference type="NCBI Taxonomy" id="1070528"/>
    <lineage>
        <taxon>unclassified sequences</taxon>
        <taxon>metagenomes</taxon>
        <taxon>organismal metagenomes</taxon>
    </lineage>
</organism>
<keyword evidence="1" id="KW-0812">Transmembrane</keyword>
<sequence>MIFVPIIFSIVIISLSIYRYIEHKNEKFNFTLNTVLIVLFSILLIGYFLSKYPTAKQEYIHSPEPFFDRKEHLYYLYANVKSLIVNKLSDDMTQRNFNLENAKRIYMADDHSYNSRIRELERISKALNIL</sequence>